<keyword evidence="3" id="KW-1185">Reference proteome</keyword>
<evidence type="ECO:0000313" key="2">
    <source>
        <dbReference type="EMBL" id="KAJ1101455.1"/>
    </source>
</evidence>
<feature type="compositionally biased region" description="Polar residues" evidence="1">
    <location>
        <begin position="32"/>
        <end position="45"/>
    </location>
</feature>
<organism evidence="2 3">
    <name type="scientific">Pleurodeles waltl</name>
    <name type="common">Iberian ribbed newt</name>
    <dbReference type="NCBI Taxonomy" id="8319"/>
    <lineage>
        <taxon>Eukaryota</taxon>
        <taxon>Metazoa</taxon>
        <taxon>Chordata</taxon>
        <taxon>Craniata</taxon>
        <taxon>Vertebrata</taxon>
        <taxon>Euteleostomi</taxon>
        <taxon>Amphibia</taxon>
        <taxon>Batrachia</taxon>
        <taxon>Caudata</taxon>
        <taxon>Salamandroidea</taxon>
        <taxon>Salamandridae</taxon>
        <taxon>Pleurodelinae</taxon>
        <taxon>Pleurodeles</taxon>
    </lineage>
</organism>
<evidence type="ECO:0000313" key="3">
    <source>
        <dbReference type="Proteomes" id="UP001066276"/>
    </source>
</evidence>
<proteinExistence type="predicted"/>
<comment type="caution">
    <text evidence="2">The sequence shown here is derived from an EMBL/GenBank/DDBJ whole genome shotgun (WGS) entry which is preliminary data.</text>
</comment>
<evidence type="ECO:0000256" key="1">
    <source>
        <dbReference type="SAM" id="MobiDB-lite"/>
    </source>
</evidence>
<sequence length="69" mass="8324">MKRRWKRIKRGGKTSAQACRDGDSPVKEDSRNNQTVKGEFHQQTRLWRKQREAVERKENDAPEREIWET</sequence>
<feature type="compositionally biased region" description="Basic and acidic residues" evidence="1">
    <location>
        <begin position="49"/>
        <end position="69"/>
    </location>
</feature>
<gene>
    <name evidence="2" type="ORF">NDU88_006523</name>
</gene>
<protein>
    <submittedName>
        <fullName evidence="2">Uncharacterized protein</fullName>
    </submittedName>
</protein>
<dbReference type="AlphaFoldDB" id="A0AAV7MF76"/>
<feature type="compositionally biased region" description="Basic and acidic residues" evidence="1">
    <location>
        <begin position="20"/>
        <end position="31"/>
    </location>
</feature>
<dbReference type="EMBL" id="JANPWB010000014">
    <property type="protein sequence ID" value="KAJ1101455.1"/>
    <property type="molecule type" value="Genomic_DNA"/>
</dbReference>
<dbReference type="Proteomes" id="UP001066276">
    <property type="component" value="Chromosome 10"/>
</dbReference>
<accession>A0AAV7MF76</accession>
<feature type="region of interest" description="Disordered" evidence="1">
    <location>
        <begin position="1"/>
        <end position="69"/>
    </location>
</feature>
<feature type="compositionally biased region" description="Basic residues" evidence="1">
    <location>
        <begin position="1"/>
        <end position="12"/>
    </location>
</feature>
<name>A0AAV7MF76_PLEWA</name>
<reference evidence="2" key="1">
    <citation type="journal article" date="2022" name="bioRxiv">
        <title>Sequencing and chromosome-scale assembly of the giantPleurodeles waltlgenome.</title>
        <authorList>
            <person name="Brown T."/>
            <person name="Elewa A."/>
            <person name="Iarovenko S."/>
            <person name="Subramanian E."/>
            <person name="Araus A.J."/>
            <person name="Petzold A."/>
            <person name="Susuki M."/>
            <person name="Suzuki K.-i.T."/>
            <person name="Hayashi T."/>
            <person name="Toyoda A."/>
            <person name="Oliveira C."/>
            <person name="Osipova E."/>
            <person name="Leigh N.D."/>
            <person name="Simon A."/>
            <person name="Yun M.H."/>
        </authorList>
    </citation>
    <scope>NUCLEOTIDE SEQUENCE</scope>
    <source>
        <strain evidence="2">20211129_DDA</strain>
        <tissue evidence="2">Liver</tissue>
    </source>
</reference>